<dbReference type="SUPFAM" id="SSF54106">
    <property type="entry name" value="LysM domain"/>
    <property type="match status" value="2"/>
</dbReference>
<evidence type="ECO:0000256" key="1">
    <source>
        <dbReference type="ARBA" id="ARBA00022669"/>
    </source>
</evidence>
<dbReference type="InterPro" id="IPR052210">
    <property type="entry name" value="LysM1-like"/>
</dbReference>
<dbReference type="AlphaFoldDB" id="A0AAJ0MCJ6"/>
<dbReference type="CDD" id="cd00118">
    <property type="entry name" value="LysM"/>
    <property type="match status" value="2"/>
</dbReference>
<dbReference type="SMART" id="SM00257">
    <property type="entry name" value="LysM"/>
    <property type="match status" value="2"/>
</dbReference>
<organism evidence="6 7">
    <name type="scientific">Lasiosphaeria hispida</name>
    <dbReference type="NCBI Taxonomy" id="260671"/>
    <lineage>
        <taxon>Eukaryota</taxon>
        <taxon>Fungi</taxon>
        <taxon>Dikarya</taxon>
        <taxon>Ascomycota</taxon>
        <taxon>Pezizomycotina</taxon>
        <taxon>Sordariomycetes</taxon>
        <taxon>Sordariomycetidae</taxon>
        <taxon>Sordariales</taxon>
        <taxon>Lasiosphaeriaceae</taxon>
        <taxon>Lasiosphaeria</taxon>
    </lineage>
</organism>
<dbReference type="PANTHER" id="PTHR34997">
    <property type="entry name" value="AM15"/>
    <property type="match status" value="1"/>
</dbReference>
<keyword evidence="2" id="KW-0732">Signal</keyword>
<evidence type="ECO:0000259" key="5">
    <source>
        <dbReference type="PROSITE" id="PS51782"/>
    </source>
</evidence>
<protein>
    <recommendedName>
        <fullName evidence="5">LysM domain-containing protein</fullName>
    </recommendedName>
</protein>
<comment type="caution">
    <text evidence="6">The sequence shown here is derived from an EMBL/GenBank/DDBJ whole genome shotgun (WGS) entry which is preliminary data.</text>
</comment>
<dbReference type="Pfam" id="PF01476">
    <property type="entry name" value="LysM"/>
    <property type="match status" value="2"/>
</dbReference>
<keyword evidence="3" id="KW-0843">Virulence</keyword>
<dbReference type="InterPro" id="IPR018392">
    <property type="entry name" value="LysM"/>
</dbReference>
<keyword evidence="7" id="KW-1185">Reference proteome</keyword>
<sequence length="243" mass="25395">TPLYPFDPRTTKYCVWWIDIDGPWTCKDVNTIFGLSTDDFISWNPSLAKPCGPLPTNTSFCVSSLESLHPPSPVVTTLPPRPSATSSTGIATPTPFQPGMVLNCAAFYLTRPGDTCAGIASAHGVALADFLAWNPRVGGAACGGLWTDAYVCVRLAGNGIPPAAPSPGPSPTRPGNGVVTPVPVQEGLVGNCKAFYFVKAGDSCVTIAGMYGIGVGEFERWNPAVGRGCLGLWTGTWCCVGLL</sequence>
<evidence type="ECO:0000256" key="4">
    <source>
        <dbReference type="ARBA" id="ARBA00044955"/>
    </source>
</evidence>
<feature type="domain" description="LysM" evidence="5">
    <location>
        <begin position="194"/>
        <end position="240"/>
    </location>
</feature>
<reference evidence="6" key="2">
    <citation type="submission" date="2023-06" db="EMBL/GenBank/DDBJ databases">
        <authorList>
            <consortium name="Lawrence Berkeley National Laboratory"/>
            <person name="Haridas S."/>
            <person name="Hensen N."/>
            <person name="Bonometti L."/>
            <person name="Westerberg I."/>
            <person name="Brannstrom I.O."/>
            <person name="Guillou S."/>
            <person name="Cros-Aarteil S."/>
            <person name="Calhoun S."/>
            <person name="Kuo A."/>
            <person name="Mondo S."/>
            <person name="Pangilinan J."/>
            <person name="Riley R."/>
            <person name="Labutti K."/>
            <person name="Andreopoulos B."/>
            <person name="Lipzen A."/>
            <person name="Chen C."/>
            <person name="Yanf M."/>
            <person name="Daum C."/>
            <person name="Ng V."/>
            <person name="Clum A."/>
            <person name="Steindorff A."/>
            <person name="Ohm R."/>
            <person name="Martin F."/>
            <person name="Silar P."/>
            <person name="Natvig D."/>
            <person name="Lalanne C."/>
            <person name="Gautier V."/>
            <person name="Ament-Velasquez S.L."/>
            <person name="Kruys A."/>
            <person name="Hutchinson M.I."/>
            <person name="Powell A.J."/>
            <person name="Barry K."/>
            <person name="Miller A.N."/>
            <person name="Grigoriev I.V."/>
            <person name="Debuchy R."/>
            <person name="Gladieux P."/>
            <person name="Thoren M.H."/>
            <person name="Johannesson H."/>
        </authorList>
    </citation>
    <scope>NUCLEOTIDE SEQUENCE</scope>
    <source>
        <strain evidence="6">CBS 955.72</strain>
    </source>
</reference>
<keyword evidence="1" id="KW-0147">Chitin-binding</keyword>
<dbReference type="EMBL" id="JAUIQD010000005">
    <property type="protein sequence ID" value="KAK3349661.1"/>
    <property type="molecule type" value="Genomic_DNA"/>
</dbReference>
<name>A0AAJ0MCJ6_9PEZI</name>
<dbReference type="PANTHER" id="PTHR34997:SF2">
    <property type="entry name" value="LYSM DOMAIN-CONTAINING PROTEIN-RELATED"/>
    <property type="match status" value="1"/>
</dbReference>
<feature type="non-terminal residue" evidence="6">
    <location>
        <position position="1"/>
    </location>
</feature>
<evidence type="ECO:0000256" key="3">
    <source>
        <dbReference type="ARBA" id="ARBA00023026"/>
    </source>
</evidence>
<evidence type="ECO:0000313" key="7">
    <source>
        <dbReference type="Proteomes" id="UP001275084"/>
    </source>
</evidence>
<evidence type="ECO:0000313" key="6">
    <source>
        <dbReference type="EMBL" id="KAK3349661.1"/>
    </source>
</evidence>
<comment type="similarity">
    <text evidence="4">Belongs to the secreted LysM effector family.</text>
</comment>
<reference evidence="6" key="1">
    <citation type="journal article" date="2023" name="Mol. Phylogenet. Evol.">
        <title>Genome-scale phylogeny and comparative genomics of the fungal order Sordariales.</title>
        <authorList>
            <person name="Hensen N."/>
            <person name="Bonometti L."/>
            <person name="Westerberg I."/>
            <person name="Brannstrom I.O."/>
            <person name="Guillou S."/>
            <person name="Cros-Aarteil S."/>
            <person name="Calhoun S."/>
            <person name="Haridas S."/>
            <person name="Kuo A."/>
            <person name="Mondo S."/>
            <person name="Pangilinan J."/>
            <person name="Riley R."/>
            <person name="LaButti K."/>
            <person name="Andreopoulos B."/>
            <person name="Lipzen A."/>
            <person name="Chen C."/>
            <person name="Yan M."/>
            <person name="Daum C."/>
            <person name="Ng V."/>
            <person name="Clum A."/>
            <person name="Steindorff A."/>
            <person name="Ohm R.A."/>
            <person name="Martin F."/>
            <person name="Silar P."/>
            <person name="Natvig D.O."/>
            <person name="Lalanne C."/>
            <person name="Gautier V."/>
            <person name="Ament-Velasquez S.L."/>
            <person name="Kruys A."/>
            <person name="Hutchinson M.I."/>
            <person name="Powell A.J."/>
            <person name="Barry K."/>
            <person name="Miller A.N."/>
            <person name="Grigoriev I.V."/>
            <person name="Debuchy R."/>
            <person name="Gladieux P."/>
            <person name="Hiltunen Thoren M."/>
            <person name="Johannesson H."/>
        </authorList>
    </citation>
    <scope>NUCLEOTIDE SEQUENCE</scope>
    <source>
        <strain evidence="6">CBS 955.72</strain>
    </source>
</reference>
<proteinExistence type="inferred from homology"/>
<gene>
    <name evidence="6" type="ORF">B0T25DRAFT_610550</name>
</gene>
<evidence type="ECO:0000256" key="2">
    <source>
        <dbReference type="ARBA" id="ARBA00022729"/>
    </source>
</evidence>
<feature type="domain" description="LysM" evidence="5">
    <location>
        <begin position="106"/>
        <end position="153"/>
    </location>
</feature>
<dbReference type="Gene3D" id="3.10.350.10">
    <property type="entry name" value="LysM domain"/>
    <property type="match status" value="3"/>
</dbReference>
<accession>A0AAJ0MCJ6</accession>
<dbReference type="Proteomes" id="UP001275084">
    <property type="component" value="Unassembled WGS sequence"/>
</dbReference>
<dbReference type="PROSITE" id="PS51782">
    <property type="entry name" value="LYSM"/>
    <property type="match status" value="2"/>
</dbReference>
<dbReference type="GO" id="GO:0008061">
    <property type="term" value="F:chitin binding"/>
    <property type="evidence" value="ECO:0007669"/>
    <property type="project" value="UniProtKB-KW"/>
</dbReference>
<dbReference type="InterPro" id="IPR036779">
    <property type="entry name" value="LysM_dom_sf"/>
</dbReference>